<dbReference type="Proteomes" id="UP001139006">
    <property type="component" value="Unassembled WGS sequence"/>
</dbReference>
<dbReference type="PROSITE" id="PS50943">
    <property type="entry name" value="HTH_CROC1"/>
    <property type="match status" value="1"/>
</dbReference>
<evidence type="ECO:0000256" key="1">
    <source>
        <dbReference type="ARBA" id="ARBA00023125"/>
    </source>
</evidence>
<keyword evidence="4" id="KW-1185">Reference proteome</keyword>
<keyword evidence="1" id="KW-0238">DNA-binding</keyword>
<dbReference type="EMBL" id="JAIULA010000010">
    <property type="protein sequence ID" value="MCP0886966.1"/>
    <property type="molecule type" value="Genomic_DNA"/>
</dbReference>
<reference evidence="3 4" key="1">
    <citation type="journal article" date="2023" name="Int. J. Syst. Evol. Microbiol.">
        <title>Ligilactobacillus ubinensis sp. nov., a novel species isolated from the wild ferment of a durian fruit (Durio zibethinus).</title>
        <authorList>
            <person name="Heng Y.C."/>
            <person name="Menon N."/>
            <person name="Chen B."/>
            <person name="Loo B.Z.L."/>
            <person name="Wong G.W.J."/>
            <person name="Lim A.C.H."/>
            <person name="Silvaraju S."/>
            <person name="Kittelmann S."/>
        </authorList>
    </citation>
    <scope>NUCLEOTIDE SEQUENCE [LARGE SCALE GENOMIC DNA]</scope>
    <source>
        <strain evidence="3 4">WILCCON 0076</strain>
    </source>
</reference>
<sequence length="118" mass="13911">MFSQKLKELRLNKNYTQEYVGKILHVSYKTVGAWERGTRQPTVEAIQGISKLFGVSTDYLLDRENKTSNNSDEKDLKDFLDQNLEKGMTYADKELTEEDKERLKIALTQVFWKYHKKD</sequence>
<dbReference type="RefSeq" id="WP_253360457.1">
    <property type="nucleotide sequence ID" value="NZ_JAIULA010000010.1"/>
</dbReference>
<dbReference type="CDD" id="cd00093">
    <property type="entry name" value="HTH_XRE"/>
    <property type="match status" value="1"/>
</dbReference>
<accession>A0A9X2JMC3</accession>
<dbReference type="SMART" id="SM00530">
    <property type="entry name" value="HTH_XRE"/>
    <property type="match status" value="1"/>
</dbReference>
<dbReference type="PANTHER" id="PTHR46558">
    <property type="entry name" value="TRACRIPTIONAL REGULATORY PROTEIN-RELATED-RELATED"/>
    <property type="match status" value="1"/>
</dbReference>
<dbReference type="SUPFAM" id="SSF47413">
    <property type="entry name" value="lambda repressor-like DNA-binding domains"/>
    <property type="match status" value="1"/>
</dbReference>
<gene>
    <name evidence="3" type="ORF">LB941_06415</name>
</gene>
<name>A0A9X2JMC3_9LACO</name>
<dbReference type="Gene3D" id="1.10.260.40">
    <property type="entry name" value="lambda repressor-like DNA-binding domains"/>
    <property type="match status" value="1"/>
</dbReference>
<dbReference type="AlphaFoldDB" id="A0A9X2JMC3"/>
<dbReference type="InterPro" id="IPR010982">
    <property type="entry name" value="Lambda_DNA-bd_dom_sf"/>
</dbReference>
<evidence type="ECO:0000313" key="4">
    <source>
        <dbReference type="Proteomes" id="UP001139006"/>
    </source>
</evidence>
<feature type="domain" description="HTH cro/C1-type" evidence="2">
    <location>
        <begin position="6"/>
        <end position="60"/>
    </location>
</feature>
<dbReference type="PANTHER" id="PTHR46558:SF11">
    <property type="entry name" value="HTH-TYPE TRANSCRIPTIONAL REGULATOR XRE"/>
    <property type="match status" value="1"/>
</dbReference>
<proteinExistence type="predicted"/>
<organism evidence="3 4">
    <name type="scientific">Ligilactobacillus ubinensis</name>
    <dbReference type="NCBI Taxonomy" id="2876789"/>
    <lineage>
        <taxon>Bacteria</taxon>
        <taxon>Bacillati</taxon>
        <taxon>Bacillota</taxon>
        <taxon>Bacilli</taxon>
        <taxon>Lactobacillales</taxon>
        <taxon>Lactobacillaceae</taxon>
        <taxon>Ligilactobacillus</taxon>
    </lineage>
</organism>
<evidence type="ECO:0000313" key="3">
    <source>
        <dbReference type="EMBL" id="MCP0886966.1"/>
    </source>
</evidence>
<dbReference type="GO" id="GO:0003677">
    <property type="term" value="F:DNA binding"/>
    <property type="evidence" value="ECO:0007669"/>
    <property type="project" value="UniProtKB-KW"/>
</dbReference>
<dbReference type="Pfam" id="PF01381">
    <property type="entry name" value="HTH_3"/>
    <property type="match status" value="1"/>
</dbReference>
<comment type="caution">
    <text evidence="3">The sequence shown here is derived from an EMBL/GenBank/DDBJ whole genome shotgun (WGS) entry which is preliminary data.</text>
</comment>
<protein>
    <submittedName>
        <fullName evidence="3">Helix-turn-helix domain-containing protein</fullName>
    </submittedName>
</protein>
<dbReference type="InterPro" id="IPR001387">
    <property type="entry name" value="Cro/C1-type_HTH"/>
</dbReference>
<evidence type="ECO:0000259" key="2">
    <source>
        <dbReference type="PROSITE" id="PS50943"/>
    </source>
</evidence>